<evidence type="ECO:0000256" key="1">
    <source>
        <dbReference type="PROSITE-ProRule" id="PRU01076"/>
    </source>
</evidence>
<accession>A0ABS5QK03</accession>
<gene>
    <name evidence="3" type="ORF">VAMP_9n162</name>
</gene>
<dbReference type="GO" id="GO:0003677">
    <property type="term" value="F:DNA binding"/>
    <property type="evidence" value="ECO:0007669"/>
    <property type="project" value="UniProtKB-KW"/>
</dbReference>
<comment type="caution">
    <text evidence="3">The sequence shown here is derived from an EMBL/GenBank/DDBJ whole genome shotgun (WGS) entry which is preliminary data.</text>
</comment>
<organism evidence="3 4">
    <name type="scientific">Candidatus Vampirococcus lugosii</name>
    <dbReference type="NCBI Taxonomy" id="2789015"/>
    <lineage>
        <taxon>Bacteria</taxon>
        <taxon>Candidatus Absconditibacteriota</taxon>
        <taxon>Vampirococcus</taxon>
    </lineage>
</organism>
<proteinExistence type="predicted"/>
<dbReference type="PANTHER" id="PTHR34860">
    <property type="entry name" value="REPRESSOR-LIKE PROTEIN SSO7C3"/>
    <property type="match status" value="1"/>
</dbReference>
<dbReference type="NCBIfam" id="TIGR01439">
    <property type="entry name" value="lp_hng_hel_AbrB"/>
    <property type="match status" value="1"/>
</dbReference>
<dbReference type="InterPro" id="IPR007159">
    <property type="entry name" value="SpoVT-AbrB_dom"/>
</dbReference>
<evidence type="ECO:0000259" key="2">
    <source>
        <dbReference type="PROSITE" id="PS51740"/>
    </source>
</evidence>
<dbReference type="SMART" id="SM00966">
    <property type="entry name" value="SpoVT_AbrB"/>
    <property type="match status" value="1"/>
</dbReference>
<dbReference type="EMBL" id="JAEDAM010000006">
    <property type="protein sequence ID" value="MBS8121588.1"/>
    <property type="molecule type" value="Genomic_DNA"/>
</dbReference>
<reference evidence="3 4" key="1">
    <citation type="journal article" date="2021" name="Nat. Commun.">
        <title>Reductive evolution and unique predatory mode in the CPR bacterium Vampirococcus lugosii.</title>
        <authorList>
            <person name="Moreira D."/>
            <person name="Zivanovic Y."/>
            <person name="Lopez-Archilla A.I."/>
            <person name="Iniesto M."/>
            <person name="Lopez-Garcia P."/>
        </authorList>
    </citation>
    <scope>NUCLEOTIDE SEQUENCE [LARGE SCALE GENOMIC DNA]</scope>
    <source>
        <strain evidence="3">Chiprana</strain>
    </source>
</reference>
<dbReference type="PROSITE" id="PS51740">
    <property type="entry name" value="SPOVT_ABRB"/>
    <property type="match status" value="1"/>
</dbReference>
<sequence length="98" mass="11088">MENYIGNENYGVEILSSVKIGSKGQIVIPSNIRKSIGLKPGDNLIIGTKYDKLVWIIKPSDMQEFTSKMDEEINSNDLNDFAQKASKDFKDRTKKFIS</sequence>
<name>A0ABS5QK03_9BACT</name>
<keyword evidence="4" id="KW-1185">Reference proteome</keyword>
<dbReference type="RefSeq" id="WP_213348268.1">
    <property type="nucleotide sequence ID" value="NZ_JAEDAM010000006.1"/>
</dbReference>
<evidence type="ECO:0000313" key="4">
    <source>
        <dbReference type="Proteomes" id="UP000680365"/>
    </source>
</evidence>
<protein>
    <submittedName>
        <fullName evidence="3">Bifunctional DNA-binding transcriptional regulator</fullName>
    </submittedName>
</protein>
<keyword evidence="1 3" id="KW-0238">DNA-binding</keyword>
<dbReference type="Proteomes" id="UP000680365">
    <property type="component" value="Unassembled WGS sequence"/>
</dbReference>
<dbReference type="InterPro" id="IPR037914">
    <property type="entry name" value="SpoVT-AbrB_sf"/>
</dbReference>
<dbReference type="PANTHER" id="PTHR34860:SF6">
    <property type="entry name" value="REPRESSOR-LIKE PROTEIN SSO7C3"/>
    <property type="match status" value="1"/>
</dbReference>
<dbReference type="SUPFAM" id="SSF89447">
    <property type="entry name" value="AbrB/MazE/MraZ-like"/>
    <property type="match status" value="1"/>
</dbReference>
<feature type="domain" description="SpoVT-AbrB" evidence="2">
    <location>
        <begin position="15"/>
        <end position="61"/>
    </location>
</feature>
<dbReference type="Gene3D" id="2.10.260.10">
    <property type="match status" value="1"/>
</dbReference>
<dbReference type="InterPro" id="IPR052975">
    <property type="entry name" value="Repressor-like_regulatory"/>
</dbReference>
<evidence type="ECO:0000313" key="3">
    <source>
        <dbReference type="EMBL" id="MBS8121588.1"/>
    </source>
</evidence>
<dbReference type="Pfam" id="PF04014">
    <property type="entry name" value="MazE_antitoxin"/>
    <property type="match status" value="1"/>
</dbReference>